<evidence type="ECO:0000313" key="3">
    <source>
        <dbReference type="WBParaSite" id="GPLIN_000042100"/>
    </source>
</evidence>
<keyword evidence="2" id="KW-1185">Reference proteome</keyword>
<protein>
    <submittedName>
        <fullName evidence="3">Lactamase_B domain-containing protein</fullName>
    </submittedName>
</protein>
<dbReference type="InterPro" id="IPR036866">
    <property type="entry name" value="RibonucZ/Hydroxyglut_hydro"/>
</dbReference>
<reference evidence="2" key="2">
    <citation type="submission" date="2014-05" db="EMBL/GenBank/DDBJ databases">
        <title>The genome and life-stage specific transcriptomes of Globodera pallida elucidate key aspects of plant parasitism by a cyst nematode.</title>
        <authorList>
            <person name="Cotton J.A."/>
            <person name="Lilley C.J."/>
            <person name="Jones L.M."/>
            <person name="Kikuchi T."/>
            <person name="Reid A.J."/>
            <person name="Thorpe P."/>
            <person name="Tsai I.J."/>
            <person name="Beasley H."/>
            <person name="Blok V."/>
            <person name="Cock P.J.A."/>
            <person name="Van den Akker S.E."/>
            <person name="Holroyd N."/>
            <person name="Hunt M."/>
            <person name="Mantelin S."/>
            <person name="Naghra H."/>
            <person name="Pain A."/>
            <person name="Palomares-Rius J.E."/>
            <person name="Zarowiecki M."/>
            <person name="Berriman M."/>
            <person name="Jones J.T."/>
            <person name="Urwin P.E."/>
        </authorList>
    </citation>
    <scope>NUCLEOTIDE SEQUENCE [LARGE SCALE GENOMIC DNA]</scope>
    <source>
        <strain evidence="2">Lindley</strain>
    </source>
</reference>
<dbReference type="InterPro" id="IPR001279">
    <property type="entry name" value="Metallo-B-lactamas"/>
</dbReference>
<dbReference type="Pfam" id="PF00753">
    <property type="entry name" value="Lactamase_B"/>
    <property type="match status" value="1"/>
</dbReference>
<dbReference type="GO" id="GO:0003727">
    <property type="term" value="F:single-stranded RNA binding"/>
    <property type="evidence" value="ECO:0007669"/>
    <property type="project" value="TreeGrafter"/>
</dbReference>
<sequence length="275" mass="28985">MGKKKILIDAGEANVPEYLENLRSALGNDQHIVAIIATHWHRDHIGGISEILRRFVSKEPILLLKCRRRDGKPDSTANNFQFIEDGHKIGVEGATLKVVCTPGHTSDHISLWLEEEKALFSGDCVLGEGTTVFENLTDGCFSPCMNSAQCQRYQLATVCVLGCCCPAQSAQTNLTSACDGDPAVAACLNGLCGQGYFCNSRNFCCRCQSGTSPGPCVNNLCPPGYACNTNNFCCSLGSGSVLGPCVNGQCPSGYACGAGNLCYPVTGNGGNVLGG</sequence>
<dbReference type="Gene3D" id="3.60.15.10">
    <property type="entry name" value="Ribonuclease Z/Hydroxyacylglutathione hydrolase-like"/>
    <property type="match status" value="1"/>
</dbReference>
<dbReference type="WBParaSite" id="GPLIN_000042100">
    <property type="protein sequence ID" value="GPLIN_000042100"/>
    <property type="gene ID" value="GPLIN_000042100"/>
</dbReference>
<dbReference type="GO" id="GO:0004521">
    <property type="term" value="F:RNA endonuclease activity"/>
    <property type="evidence" value="ECO:0007669"/>
    <property type="project" value="TreeGrafter"/>
</dbReference>
<dbReference type="PANTHER" id="PTHR23131">
    <property type="entry name" value="ENDORIBONUCLEASE LACTB2"/>
    <property type="match status" value="1"/>
</dbReference>
<dbReference type="InterPro" id="IPR050662">
    <property type="entry name" value="Sec-metab_biosynth-thioest"/>
</dbReference>
<reference evidence="2" key="1">
    <citation type="submission" date="2013-12" db="EMBL/GenBank/DDBJ databases">
        <authorList>
            <person name="Aslett M."/>
        </authorList>
    </citation>
    <scope>NUCLEOTIDE SEQUENCE [LARGE SCALE GENOMIC DNA]</scope>
    <source>
        <strain evidence="2">Lindley</strain>
    </source>
</reference>
<dbReference type="GO" id="GO:0005759">
    <property type="term" value="C:mitochondrial matrix"/>
    <property type="evidence" value="ECO:0007669"/>
    <property type="project" value="TreeGrafter"/>
</dbReference>
<proteinExistence type="predicted"/>
<name>A0A183BIJ2_GLOPA</name>
<dbReference type="AlphaFoldDB" id="A0A183BIJ2"/>
<dbReference type="SUPFAM" id="SSF56281">
    <property type="entry name" value="Metallo-hydrolase/oxidoreductase"/>
    <property type="match status" value="1"/>
</dbReference>
<organism evidence="2 3">
    <name type="scientific">Globodera pallida</name>
    <name type="common">Potato cyst nematode worm</name>
    <name type="synonym">Heterodera pallida</name>
    <dbReference type="NCBI Taxonomy" id="36090"/>
    <lineage>
        <taxon>Eukaryota</taxon>
        <taxon>Metazoa</taxon>
        <taxon>Ecdysozoa</taxon>
        <taxon>Nematoda</taxon>
        <taxon>Chromadorea</taxon>
        <taxon>Rhabditida</taxon>
        <taxon>Tylenchina</taxon>
        <taxon>Tylenchomorpha</taxon>
        <taxon>Tylenchoidea</taxon>
        <taxon>Heteroderidae</taxon>
        <taxon>Heteroderinae</taxon>
        <taxon>Globodera</taxon>
    </lineage>
</organism>
<dbReference type="PANTHER" id="PTHR23131:SF0">
    <property type="entry name" value="ENDORIBONUCLEASE LACTB2"/>
    <property type="match status" value="1"/>
</dbReference>
<reference evidence="3" key="3">
    <citation type="submission" date="2016-06" db="UniProtKB">
        <authorList>
            <consortium name="WormBaseParasite"/>
        </authorList>
    </citation>
    <scope>IDENTIFICATION</scope>
</reference>
<evidence type="ECO:0000313" key="2">
    <source>
        <dbReference type="Proteomes" id="UP000050741"/>
    </source>
</evidence>
<accession>A0A183BIJ2</accession>
<dbReference type="SMART" id="SM00849">
    <property type="entry name" value="Lactamase_B"/>
    <property type="match status" value="1"/>
</dbReference>
<dbReference type="Proteomes" id="UP000050741">
    <property type="component" value="Unassembled WGS sequence"/>
</dbReference>
<evidence type="ECO:0000259" key="1">
    <source>
        <dbReference type="SMART" id="SM00849"/>
    </source>
</evidence>
<feature type="domain" description="Metallo-beta-lactamase" evidence="1">
    <location>
        <begin position="3"/>
        <end position="163"/>
    </location>
</feature>